<dbReference type="Gene3D" id="3.10.20.320">
    <property type="entry name" value="Putative peptidoglycan bound protein (lpxtg motif)"/>
    <property type="match status" value="3"/>
</dbReference>
<proteinExistence type="predicted"/>
<evidence type="ECO:0000256" key="2">
    <source>
        <dbReference type="SAM" id="MobiDB-lite"/>
    </source>
</evidence>
<feature type="domain" description="MucBP" evidence="5">
    <location>
        <begin position="405"/>
        <end position="467"/>
    </location>
</feature>
<dbReference type="Proteomes" id="UP001249945">
    <property type="component" value="Unassembled WGS sequence"/>
</dbReference>
<feature type="region of interest" description="Disordered" evidence="2">
    <location>
        <begin position="542"/>
        <end position="579"/>
    </location>
</feature>
<feature type="transmembrane region" description="Helical" evidence="3">
    <location>
        <begin position="588"/>
        <end position="605"/>
    </location>
</feature>
<organism evidence="6 7">
    <name type="scientific">Carnobacterium divergens</name>
    <name type="common">Lactobacillus divergens</name>
    <dbReference type="NCBI Taxonomy" id="2748"/>
    <lineage>
        <taxon>Bacteria</taxon>
        <taxon>Bacillati</taxon>
        <taxon>Bacillota</taxon>
        <taxon>Bacilli</taxon>
        <taxon>Lactobacillales</taxon>
        <taxon>Carnobacteriaceae</taxon>
        <taxon>Carnobacterium</taxon>
    </lineage>
</organism>
<evidence type="ECO:0000256" key="1">
    <source>
        <dbReference type="ARBA" id="ARBA00022737"/>
    </source>
</evidence>
<dbReference type="RefSeq" id="WP_311780602.1">
    <property type="nucleotide sequence ID" value="NZ_JALRMR010000010.1"/>
</dbReference>
<keyword evidence="4" id="KW-0732">Signal</keyword>
<evidence type="ECO:0000256" key="4">
    <source>
        <dbReference type="SAM" id="SignalP"/>
    </source>
</evidence>
<accession>A0AAW8REL0</accession>
<gene>
    <name evidence="6" type="ORF">MX635_09495</name>
</gene>
<feature type="signal peptide" evidence="4">
    <location>
        <begin position="1"/>
        <end position="21"/>
    </location>
</feature>
<dbReference type="AlphaFoldDB" id="A0AAW8REL0"/>
<comment type="caution">
    <text evidence="6">The sequence shown here is derived from an EMBL/GenBank/DDBJ whole genome shotgun (WGS) entry which is preliminary data.</text>
</comment>
<keyword evidence="3" id="KW-1133">Transmembrane helix</keyword>
<dbReference type="NCBIfam" id="TIGR01167">
    <property type="entry name" value="LPXTG_anchor"/>
    <property type="match status" value="1"/>
</dbReference>
<name>A0AAW8REL0_CARDV</name>
<feature type="compositionally biased region" description="Basic and acidic residues" evidence="2">
    <location>
        <begin position="552"/>
        <end position="565"/>
    </location>
</feature>
<keyword evidence="3" id="KW-0812">Transmembrane</keyword>
<reference evidence="6" key="1">
    <citation type="submission" date="2022-04" db="EMBL/GenBank/DDBJ databases">
        <title>Draft genome sequences of lactic acid bacteria (LAB) strains involved in meat spoilage.</title>
        <authorList>
            <person name="Palevich N."/>
        </authorList>
    </citation>
    <scope>NUCLEOTIDE SEQUENCE</scope>
    <source>
        <strain evidence="6">9-14</strain>
    </source>
</reference>
<dbReference type="EMBL" id="JALRMR010000010">
    <property type="protein sequence ID" value="MDT1974623.1"/>
    <property type="molecule type" value="Genomic_DNA"/>
</dbReference>
<keyword evidence="3" id="KW-0472">Membrane</keyword>
<evidence type="ECO:0000313" key="7">
    <source>
        <dbReference type="Proteomes" id="UP001249945"/>
    </source>
</evidence>
<feature type="chain" id="PRO_5043970341" evidence="4">
    <location>
        <begin position="22"/>
        <end position="610"/>
    </location>
</feature>
<evidence type="ECO:0000313" key="6">
    <source>
        <dbReference type="EMBL" id="MDT1974623.1"/>
    </source>
</evidence>
<dbReference type="Pfam" id="PF06458">
    <property type="entry name" value="MucBP"/>
    <property type="match status" value="3"/>
</dbReference>
<feature type="domain" description="MucBP" evidence="5">
    <location>
        <begin position="475"/>
        <end position="536"/>
    </location>
</feature>
<evidence type="ECO:0000259" key="5">
    <source>
        <dbReference type="Pfam" id="PF06458"/>
    </source>
</evidence>
<protein>
    <submittedName>
        <fullName evidence="6">MucBP domain-containing protein</fullName>
    </submittedName>
</protein>
<feature type="compositionally biased region" description="Polar residues" evidence="2">
    <location>
        <begin position="566"/>
        <end position="579"/>
    </location>
</feature>
<feature type="domain" description="MucBP" evidence="5">
    <location>
        <begin position="336"/>
        <end position="397"/>
    </location>
</feature>
<dbReference type="InterPro" id="IPR009459">
    <property type="entry name" value="MucBP_dom"/>
</dbReference>
<keyword evidence="1" id="KW-0677">Repeat</keyword>
<evidence type="ECO:0000256" key="3">
    <source>
        <dbReference type="SAM" id="Phobius"/>
    </source>
</evidence>
<sequence>MKKKYLLLSTILLILSSFNMGISVLADGLSNDEGTRTVSYSTAPTDDLRHVSNMFVDPGFKYIAYNGSGELHMYLYSSEKTQYLSNMYIVLPSGLTANGGLEAVQTALALYSNELNIVNGSLTAKQLPNTNDGREVYQVTPTSGAYIEKDGHSESLVLKFPIKVGSKDSGLTEIVFNADTKEDIRKNILFIGTDNIKFDASIAFYPEITANEVGIDGDDGVVRGIVLNGIHRSINLFSPQVQDNYTVYEQGTNSVLATKDKIGISEDNYSRIGLVDNLSVLGLDSTIYDENSLTIDSGTLSDTVEWIPQNALTNDPNEIMKGNEYSIYVKRYAKDITVNYVDENNNKISDSVILSGDIGDSYATEQKGITGYTFKEVKGNATGTFTDQEQEVTYVYTKNLVKASPITVHYVDTKGTKLSDDILLEGNVGDSYTTEQKAMNGYTLKEVKGNATGTFTDQEQEVTYVYTKNPVKSSPVTVHYVDTEGTKLSDDILLEGNVGDSYTTEQKAMNGYTLKEVKGNATGTFTNEEQEVTYVYDKAQVNPIVPPSENNNKPEDNNTNEEHSIDSSQNENDGTQFPQTGEQVVSNMWGYVGFALLVSSVFMFIKRKKA</sequence>